<dbReference type="EMBL" id="JAPEVB010000004">
    <property type="protein sequence ID" value="KAJ4388800.1"/>
    <property type="molecule type" value="Genomic_DNA"/>
</dbReference>
<sequence>MSTQQPVQGATPPPPGRVPNFEHPEDVLHTINFVSQVLAVALITPIVGLRLWTRWRITPPFLIDDWFCLIAYILSILYSCTAFAMNKFGGGYHSWEISAGNFENYLKALYADTLVYGPNAWFVKVTLLLVVIRVFSINRTFVIFWYAFIAAMTGYYVPVLFIKMNICQPINGYWDPSVPARCLDQRAVFVADTVVSAVTDLAVLLAPVPVIRAIKMSFAQMVRVYLLLGAGGVATVASFIRMYLVIQLQKSEDQTVDFVRFNLLGTAEVAIGLACACMPTINQLYQSRNKSDQRNRPRSRAIQNIKFLKKSDYKRHFAEIILEERYTGPSSAASSACATIISTHSLNSGFFAES</sequence>
<feature type="transmembrane region" description="Helical" evidence="6">
    <location>
        <begin position="186"/>
        <end position="210"/>
    </location>
</feature>
<comment type="subcellular location">
    <subcellularLocation>
        <location evidence="1">Membrane</location>
        <topology evidence="1">Multi-pass membrane protein</topology>
    </subcellularLocation>
</comment>
<evidence type="ECO:0000313" key="9">
    <source>
        <dbReference type="Proteomes" id="UP001140453"/>
    </source>
</evidence>
<feature type="transmembrane region" description="Helical" evidence="6">
    <location>
        <begin position="222"/>
        <end position="246"/>
    </location>
</feature>
<dbReference type="Proteomes" id="UP001140453">
    <property type="component" value="Unassembled WGS sequence"/>
</dbReference>
<feature type="transmembrane region" description="Helical" evidence="6">
    <location>
        <begin position="33"/>
        <end position="53"/>
    </location>
</feature>
<dbReference type="InterPro" id="IPR049326">
    <property type="entry name" value="Rhodopsin_dom_fungi"/>
</dbReference>
<evidence type="ECO:0000256" key="1">
    <source>
        <dbReference type="ARBA" id="ARBA00004141"/>
    </source>
</evidence>
<name>A0A9W8YRK2_9PEZI</name>
<feature type="transmembrane region" description="Helical" evidence="6">
    <location>
        <begin position="119"/>
        <end position="136"/>
    </location>
</feature>
<feature type="transmembrane region" description="Helical" evidence="6">
    <location>
        <begin position="143"/>
        <end position="166"/>
    </location>
</feature>
<evidence type="ECO:0000256" key="6">
    <source>
        <dbReference type="SAM" id="Phobius"/>
    </source>
</evidence>
<evidence type="ECO:0000256" key="2">
    <source>
        <dbReference type="ARBA" id="ARBA00022692"/>
    </source>
</evidence>
<keyword evidence="2 6" id="KW-0812">Transmembrane</keyword>
<feature type="transmembrane region" description="Helical" evidence="6">
    <location>
        <begin position="258"/>
        <end position="281"/>
    </location>
</feature>
<accession>A0A9W8YRK2</accession>
<evidence type="ECO:0000313" key="8">
    <source>
        <dbReference type="EMBL" id="KAJ4388800.1"/>
    </source>
</evidence>
<dbReference type="PANTHER" id="PTHR33048">
    <property type="entry name" value="PTH11-LIKE INTEGRAL MEMBRANE PROTEIN (AFU_ORTHOLOGUE AFUA_5G11245)"/>
    <property type="match status" value="1"/>
</dbReference>
<protein>
    <recommendedName>
        <fullName evidence="7">Rhodopsin domain-containing protein</fullName>
    </recommendedName>
</protein>
<comment type="caution">
    <text evidence="8">The sequence shown here is derived from an EMBL/GenBank/DDBJ whole genome shotgun (WGS) entry which is preliminary data.</text>
</comment>
<keyword evidence="9" id="KW-1185">Reference proteome</keyword>
<gene>
    <name evidence="8" type="ORF">N0V93_006260</name>
</gene>
<feature type="transmembrane region" description="Helical" evidence="6">
    <location>
        <begin position="65"/>
        <end position="85"/>
    </location>
</feature>
<evidence type="ECO:0000256" key="4">
    <source>
        <dbReference type="ARBA" id="ARBA00023136"/>
    </source>
</evidence>
<dbReference type="AlphaFoldDB" id="A0A9W8YRK2"/>
<dbReference type="GO" id="GO:0016020">
    <property type="term" value="C:membrane"/>
    <property type="evidence" value="ECO:0007669"/>
    <property type="project" value="UniProtKB-SubCell"/>
</dbReference>
<keyword evidence="3 6" id="KW-1133">Transmembrane helix</keyword>
<feature type="domain" description="Rhodopsin" evidence="7">
    <location>
        <begin position="49"/>
        <end position="286"/>
    </location>
</feature>
<evidence type="ECO:0000256" key="5">
    <source>
        <dbReference type="ARBA" id="ARBA00038359"/>
    </source>
</evidence>
<proteinExistence type="inferred from homology"/>
<dbReference type="OrthoDB" id="5378633at2759"/>
<comment type="similarity">
    <text evidence="5">Belongs to the SAT4 family.</text>
</comment>
<dbReference type="InterPro" id="IPR052337">
    <property type="entry name" value="SAT4-like"/>
</dbReference>
<evidence type="ECO:0000259" key="7">
    <source>
        <dbReference type="Pfam" id="PF20684"/>
    </source>
</evidence>
<keyword evidence="4 6" id="KW-0472">Membrane</keyword>
<dbReference type="Pfam" id="PF20684">
    <property type="entry name" value="Fung_rhodopsin"/>
    <property type="match status" value="1"/>
</dbReference>
<reference evidence="8" key="1">
    <citation type="submission" date="2022-10" db="EMBL/GenBank/DDBJ databases">
        <title>Tapping the CABI collections for fungal endophytes: first genome assemblies for Collariella, Neodidymelliopsis, Ascochyta clinopodiicola, Didymella pomorum, Didymosphaeria variabile, Neocosmospora piperis and Neocucurbitaria cava.</title>
        <authorList>
            <person name="Hill R."/>
        </authorList>
    </citation>
    <scope>NUCLEOTIDE SEQUENCE</scope>
    <source>
        <strain evidence="8">IMI 355082</strain>
    </source>
</reference>
<evidence type="ECO:0000256" key="3">
    <source>
        <dbReference type="ARBA" id="ARBA00022989"/>
    </source>
</evidence>
<organism evidence="8 9">
    <name type="scientific">Gnomoniopsis smithogilvyi</name>
    <dbReference type="NCBI Taxonomy" id="1191159"/>
    <lineage>
        <taxon>Eukaryota</taxon>
        <taxon>Fungi</taxon>
        <taxon>Dikarya</taxon>
        <taxon>Ascomycota</taxon>
        <taxon>Pezizomycotina</taxon>
        <taxon>Sordariomycetes</taxon>
        <taxon>Sordariomycetidae</taxon>
        <taxon>Diaporthales</taxon>
        <taxon>Gnomoniaceae</taxon>
        <taxon>Gnomoniopsis</taxon>
    </lineage>
</organism>
<dbReference type="PANTHER" id="PTHR33048:SF108">
    <property type="entry name" value="INTEGRAL MEMBRANE PROTEIN"/>
    <property type="match status" value="1"/>
</dbReference>